<dbReference type="AlphaFoldDB" id="A0A2I0IZ64"/>
<dbReference type="EMBL" id="PGOL01002254">
    <property type="protein sequence ID" value="PKI49289.1"/>
    <property type="molecule type" value="Genomic_DNA"/>
</dbReference>
<accession>A0A2I0IZ64</accession>
<evidence type="ECO:0000313" key="1">
    <source>
        <dbReference type="EMBL" id="PKI49289.1"/>
    </source>
</evidence>
<dbReference type="Proteomes" id="UP000233551">
    <property type="component" value="Unassembled WGS sequence"/>
</dbReference>
<reference evidence="1 2" key="1">
    <citation type="submission" date="2017-11" db="EMBL/GenBank/DDBJ databases">
        <title>De-novo sequencing of pomegranate (Punica granatum L.) genome.</title>
        <authorList>
            <person name="Akparov Z."/>
            <person name="Amiraslanov A."/>
            <person name="Hajiyeva S."/>
            <person name="Abbasov M."/>
            <person name="Kaur K."/>
            <person name="Hamwieh A."/>
            <person name="Solovyev V."/>
            <person name="Salamov A."/>
            <person name="Braich B."/>
            <person name="Kosarev P."/>
            <person name="Mahmoud A."/>
            <person name="Hajiyev E."/>
            <person name="Babayeva S."/>
            <person name="Izzatullayeva V."/>
            <person name="Mammadov A."/>
            <person name="Mammadov A."/>
            <person name="Sharifova S."/>
            <person name="Ojaghi J."/>
            <person name="Eynullazada K."/>
            <person name="Bayramov B."/>
            <person name="Abdulazimova A."/>
            <person name="Shahmuradov I."/>
        </authorList>
    </citation>
    <scope>NUCLEOTIDE SEQUENCE [LARGE SCALE GENOMIC DNA]</scope>
    <source>
        <strain evidence="2">cv. AG2017</strain>
        <tissue evidence="1">Leaf</tissue>
    </source>
</reference>
<proteinExistence type="predicted"/>
<organism evidence="1 2">
    <name type="scientific">Punica granatum</name>
    <name type="common">Pomegranate</name>
    <dbReference type="NCBI Taxonomy" id="22663"/>
    <lineage>
        <taxon>Eukaryota</taxon>
        <taxon>Viridiplantae</taxon>
        <taxon>Streptophyta</taxon>
        <taxon>Embryophyta</taxon>
        <taxon>Tracheophyta</taxon>
        <taxon>Spermatophyta</taxon>
        <taxon>Magnoliopsida</taxon>
        <taxon>eudicotyledons</taxon>
        <taxon>Gunneridae</taxon>
        <taxon>Pentapetalae</taxon>
        <taxon>rosids</taxon>
        <taxon>malvids</taxon>
        <taxon>Myrtales</taxon>
        <taxon>Lythraceae</taxon>
        <taxon>Punica</taxon>
    </lineage>
</organism>
<keyword evidence="2" id="KW-1185">Reference proteome</keyword>
<gene>
    <name evidence="1" type="ORF">CRG98_030332</name>
</gene>
<sequence length="167" mass="19168">MKKRLYGRLLWSFDARSVALDSQLSEDHVYSDFMRIGHVDFPERCKETREWSGDPGTRKPVLLHLDNRGEVACFCRLFAPLRDVPLVSACFVLWAERFTRQPQLEIDNRRRFISLALEVPSVRTRILISSGHACAKPTQRGLGVSTFPWGCATDTREKESPLTVYDP</sequence>
<protein>
    <submittedName>
        <fullName evidence="1">Uncharacterized protein</fullName>
    </submittedName>
</protein>
<name>A0A2I0IZ64_PUNGR</name>
<comment type="caution">
    <text evidence="1">The sequence shown here is derived from an EMBL/GenBank/DDBJ whole genome shotgun (WGS) entry which is preliminary data.</text>
</comment>
<evidence type="ECO:0000313" key="2">
    <source>
        <dbReference type="Proteomes" id="UP000233551"/>
    </source>
</evidence>